<evidence type="ECO:0000256" key="1">
    <source>
        <dbReference type="ARBA" id="ARBA00004906"/>
    </source>
</evidence>
<comment type="function">
    <text evidence="4">Involved in ubiquitination and subsequent proteasomal degradation of target proteins. Together with CUL1, RBX1 and a F-box protein, it forms a SCF E3 ubiquitin ligase complex. The functional specificity of this complex depends on the type of F-box protein. In the SCF complex, it serves as an adapter that links the F-box protein to CUL1.</text>
</comment>
<dbReference type="FunFam" id="3.30.710.10:FF:000026">
    <property type="entry name" value="E3 ubiquitin ligase complex SCF subunit"/>
    <property type="match status" value="1"/>
</dbReference>
<dbReference type="SUPFAM" id="SSF81382">
    <property type="entry name" value="Skp1 dimerisation domain-like"/>
    <property type="match status" value="1"/>
</dbReference>
<dbReference type="AlphaFoldDB" id="A0A2G5F235"/>
<evidence type="ECO:0000256" key="4">
    <source>
        <dbReference type="PIRNR" id="PIRNR028729"/>
    </source>
</evidence>
<dbReference type="STRING" id="218851.A0A2G5F235"/>
<sequence>MSSSSRSKGKPLKKVIKLKISDDCVNYIFKVKEDVIVQSKTIKHMIEVGCADGVIPISNVTTDIFDMVIKYCKKHLNEEMKKLDNDDEFIEEMKKWDAEFIDVDKSILFNLIMAANFLCIRGLLDLACQKAADMIKGKRVEEIREIFNIENDFTPEEEEELIQNQNTWTFD</sequence>
<dbReference type="GO" id="GO:0006511">
    <property type="term" value="P:ubiquitin-dependent protein catabolic process"/>
    <property type="evidence" value="ECO:0007669"/>
    <property type="project" value="InterPro"/>
</dbReference>
<dbReference type="InterPro" id="IPR001232">
    <property type="entry name" value="SKP1-like"/>
</dbReference>
<comment type="pathway">
    <text evidence="1 4">Protein modification; protein ubiquitination.</text>
</comment>
<dbReference type="InterPro" id="IPR016072">
    <property type="entry name" value="Skp1_comp_dimer"/>
</dbReference>
<evidence type="ECO:0000256" key="3">
    <source>
        <dbReference type="ARBA" id="ARBA00022786"/>
    </source>
</evidence>
<dbReference type="SUPFAM" id="SSF54695">
    <property type="entry name" value="POZ domain"/>
    <property type="match status" value="1"/>
</dbReference>
<feature type="domain" description="SKP1 component dimerisation" evidence="5">
    <location>
        <begin position="122"/>
        <end position="168"/>
    </location>
</feature>
<dbReference type="EMBL" id="KZ305019">
    <property type="protein sequence ID" value="PIA62085.1"/>
    <property type="molecule type" value="Genomic_DNA"/>
</dbReference>
<organism evidence="7 8">
    <name type="scientific">Aquilegia coerulea</name>
    <name type="common">Rocky mountain columbine</name>
    <dbReference type="NCBI Taxonomy" id="218851"/>
    <lineage>
        <taxon>Eukaryota</taxon>
        <taxon>Viridiplantae</taxon>
        <taxon>Streptophyta</taxon>
        <taxon>Embryophyta</taxon>
        <taxon>Tracheophyta</taxon>
        <taxon>Spermatophyta</taxon>
        <taxon>Magnoliopsida</taxon>
        <taxon>Ranunculales</taxon>
        <taxon>Ranunculaceae</taxon>
        <taxon>Thalictroideae</taxon>
        <taxon>Aquilegia</taxon>
    </lineage>
</organism>
<name>A0A2G5F235_AQUCA</name>
<dbReference type="Pfam" id="PF01466">
    <property type="entry name" value="Skp1"/>
    <property type="match status" value="1"/>
</dbReference>
<accession>A0A2G5F235</accession>
<gene>
    <name evidence="7" type="ORF">AQUCO_00200227v1</name>
</gene>
<dbReference type="GO" id="GO:0009867">
    <property type="term" value="P:jasmonic acid mediated signaling pathway"/>
    <property type="evidence" value="ECO:0007669"/>
    <property type="project" value="UniProtKB-ARBA"/>
</dbReference>
<comment type="similarity">
    <text evidence="2 4">Belongs to the SKP1 family.</text>
</comment>
<evidence type="ECO:0000313" key="8">
    <source>
        <dbReference type="Proteomes" id="UP000230069"/>
    </source>
</evidence>
<dbReference type="InterPro" id="IPR016897">
    <property type="entry name" value="SKP1"/>
</dbReference>
<comment type="subunit">
    <text evidence="4">Part of a SCF (SKP1-cullin-F-box) protein ligase complex.</text>
</comment>
<keyword evidence="8" id="KW-1185">Reference proteome</keyword>
<reference evidence="7 8" key="1">
    <citation type="submission" date="2017-09" db="EMBL/GenBank/DDBJ databases">
        <title>WGS assembly of Aquilegia coerulea Goldsmith.</title>
        <authorList>
            <person name="Hodges S."/>
            <person name="Kramer E."/>
            <person name="Nordborg M."/>
            <person name="Tomkins J."/>
            <person name="Borevitz J."/>
            <person name="Derieg N."/>
            <person name="Yan J."/>
            <person name="Mihaltcheva S."/>
            <person name="Hayes R.D."/>
            <person name="Rokhsar D."/>
        </authorList>
    </citation>
    <scope>NUCLEOTIDE SEQUENCE [LARGE SCALE GENOMIC DNA]</scope>
    <source>
        <strain evidence="8">cv. Goldsmith</strain>
    </source>
</reference>
<protein>
    <recommendedName>
        <fullName evidence="4">SKP1-like protein</fullName>
    </recommendedName>
</protein>
<evidence type="ECO:0000313" key="7">
    <source>
        <dbReference type="EMBL" id="PIA62085.1"/>
    </source>
</evidence>
<dbReference type="OrthoDB" id="7827685at2759"/>
<feature type="domain" description="SKP1 component POZ" evidence="6">
    <location>
        <begin position="14"/>
        <end position="77"/>
    </location>
</feature>
<dbReference type="InParanoid" id="A0A2G5F235"/>
<proteinExistence type="inferred from homology"/>
<dbReference type="SMART" id="SM00512">
    <property type="entry name" value="Skp1"/>
    <property type="match status" value="1"/>
</dbReference>
<dbReference type="InterPro" id="IPR036296">
    <property type="entry name" value="SKP1-like_dim_sf"/>
</dbReference>
<evidence type="ECO:0000259" key="5">
    <source>
        <dbReference type="Pfam" id="PF01466"/>
    </source>
</evidence>
<dbReference type="Gene3D" id="3.30.710.10">
    <property type="entry name" value="Potassium Channel Kv1.1, Chain A"/>
    <property type="match status" value="1"/>
</dbReference>
<dbReference type="GO" id="GO:0016567">
    <property type="term" value="P:protein ubiquitination"/>
    <property type="evidence" value="ECO:0007669"/>
    <property type="project" value="UniProtKB-UniRule"/>
</dbReference>
<dbReference type="InterPro" id="IPR016073">
    <property type="entry name" value="Skp1_comp_POZ"/>
</dbReference>
<evidence type="ECO:0000256" key="2">
    <source>
        <dbReference type="ARBA" id="ARBA00009993"/>
    </source>
</evidence>
<dbReference type="CDD" id="cd18322">
    <property type="entry name" value="BTB_POZ_SKP1"/>
    <property type="match status" value="1"/>
</dbReference>
<dbReference type="UniPathway" id="UPA00143"/>
<dbReference type="InterPro" id="IPR011333">
    <property type="entry name" value="SKP1/BTB/POZ_sf"/>
</dbReference>
<dbReference type="Pfam" id="PF03931">
    <property type="entry name" value="Skp1_POZ"/>
    <property type="match status" value="1"/>
</dbReference>
<keyword evidence="3 4" id="KW-0833">Ubl conjugation pathway</keyword>
<dbReference type="Proteomes" id="UP000230069">
    <property type="component" value="Unassembled WGS sequence"/>
</dbReference>
<dbReference type="PIRSF" id="PIRSF028729">
    <property type="entry name" value="E3_ubiquit_lig_SCF_Skp"/>
    <property type="match status" value="1"/>
</dbReference>
<evidence type="ECO:0000259" key="6">
    <source>
        <dbReference type="Pfam" id="PF03931"/>
    </source>
</evidence>
<dbReference type="PANTHER" id="PTHR11165">
    <property type="entry name" value="SKP1"/>
    <property type="match status" value="1"/>
</dbReference>